<comment type="caution">
    <text evidence="2">The sequence shown here is derived from an EMBL/GenBank/DDBJ whole genome shotgun (WGS) entry which is preliminary data.</text>
</comment>
<evidence type="ECO:0000256" key="1">
    <source>
        <dbReference type="SAM" id="MobiDB-lite"/>
    </source>
</evidence>
<dbReference type="EMBL" id="JBHRTN010000009">
    <property type="protein sequence ID" value="MFC3125565.1"/>
    <property type="molecule type" value="Genomic_DNA"/>
</dbReference>
<evidence type="ECO:0000313" key="3">
    <source>
        <dbReference type="Proteomes" id="UP001595593"/>
    </source>
</evidence>
<keyword evidence="3" id="KW-1185">Reference proteome</keyword>
<organism evidence="2 3">
    <name type="scientific">Teichococcus globiformis</name>
    <dbReference type="NCBI Taxonomy" id="2307229"/>
    <lineage>
        <taxon>Bacteria</taxon>
        <taxon>Pseudomonadati</taxon>
        <taxon>Pseudomonadota</taxon>
        <taxon>Alphaproteobacteria</taxon>
        <taxon>Acetobacterales</taxon>
        <taxon>Roseomonadaceae</taxon>
        <taxon>Roseomonas</taxon>
    </lineage>
</organism>
<protein>
    <submittedName>
        <fullName evidence="2">Uncharacterized protein</fullName>
    </submittedName>
</protein>
<sequence length="121" mass="12953">MSNRNRAEEGWTGDCHQADPDGQGAAASQASLTESNGIADLSPEHLLHRTSVSGRPGIVLDFFRILSSNANPSLLLFMLFEAGPDAFLSGPAGPIVYPAEYPLVILSLKSNLPSTWMVQGW</sequence>
<dbReference type="Proteomes" id="UP001595593">
    <property type="component" value="Unassembled WGS sequence"/>
</dbReference>
<accession>A0ABV7FZC5</accession>
<proteinExistence type="predicted"/>
<feature type="region of interest" description="Disordered" evidence="1">
    <location>
        <begin position="1"/>
        <end position="34"/>
    </location>
</feature>
<gene>
    <name evidence="2" type="ORF">ACFOD4_10865</name>
</gene>
<dbReference type="RefSeq" id="WP_379596345.1">
    <property type="nucleotide sequence ID" value="NZ_JBHRTN010000009.1"/>
</dbReference>
<evidence type="ECO:0000313" key="2">
    <source>
        <dbReference type="EMBL" id="MFC3125565.1"/>
    </source>
</evidence>
<name>A0ABV7FZC5_9PROT</name>
<reference evidence="3" key="1">
    <citation type="journal article" date="2019" name="Int. J. Syst. Evol. Microbiol.">
        <title>The Global Catalogue of Microorganisms (GCM) 10K type strain sequencing project: providing services to taxonomists for standard genome sequencing and annotation.</title>
        <authorList>
            <consortium name="The Broad Institute Genomics Platform"/>
            <consortium name="The Broad Institute Genome Sequencing Center for Infectious Disease"/>
            <person name="Wu L."/>
            <person name="Ma J."/>
        </authorList>
    </citation>
    <scope>NUCLEOTIDE SEQUENCE [LARGE SCALE GENOMIC DNA]</scope>
    <source>
        <strain evidence="3">KCTC 52094</strain>
    </source>
</reference>